<protein>
    <submittedName>
        <fullName evidence="1">Uncharacterized protein</fullName>
    </submittedName>
</protein>
<reference evidence="2" key="1">
    <citation type="journal article" date="2024" name="Front. Bioeng. Biotechnol.">
        <title>Genome-scale model development and genomic sequencing of the oleaginous clade Lipomyces.</title>
        <authorList>
            <person name="Czajka J.J."/>
            <person name="Han Y."/>
            <person name="Kim J."/>
            <person name="Mondo S.J."/>
            <person name="Hofstad B.A."/>
            <person name="Robles A."/>
            <person name="Haridas S."/>
            <person name="Riley R."/>
            <person name="LaButti K."/>
            <person name="Pangilinan J."/>
            <person name="Andreopoulos W."/>
            <person name="Lipzen A."/>
            <person name="Yan J."/>
            <person name="Wang M."/>
            <person name="Ng V."/>
            <person name="Grigoriev I.V."/>
            <person name="Spatafora J.W."/>
            <person name="Magnuson J.K."/>
            <person name="Baker S.E."/>
            <person name="Pomraning K.R."/>
        </authorList>
    </citation>
    <scope>NUCLEOTIDE SEQUENCE [LARGE SCALE GENOMIC DNA]</scope>
    <source>
        <strain evidence="2">CBS 10300</strain>
    </source>
</reference>
<sequence length="384" mass="42697">MEFPKPCRTFDYEVPTIPVRCLADGCSFVAAAGATQDENHRLVIVHMILCGHNNSSNNDGGGSRHHKLACRTWLKFVNDEFDPLFDEQEEEDDDDDGDVGKKVRVPTQWVFGQCPVPGCRVRLSDALREVLLSHLSHEHDAGEVDVFLGLRREDGVQTTNKTKGPDGFGWFEDWAAKKREAARIECIRRRLKRKHARDGNKIPARGSPGYEDWYQKINHAARELYQTEAAADRAAGPCQKSVDDLLAINHILKAKLDAYVSQGNRIPNRRLREFGAFWQHVYKLACDEHHEVKLRNCLGGSKMDVVIDSVLAKYYTPEQPEVVAGAGNGGPAENDRGGGGGGVVLGDISVDTDLDMTWLESVELDDGCGQTRQDIIVQLQAPLV</sequence>
<gene>
    <name evidence="1" type="ORF">V1517DRAFT_314882</name>
</gene>
<keyword evidence="2" id="KW-1185">Reference proteome</keyword>
<evidence type="ECO:0000313" key="2">
    <source>
        <dbReference type="Proteomes" id="UP001489719"/>
    </source>
</evidence>
<comment type="caution">
    <text evidence="1">The sequence shown here is derived from an EMBL/GenBank/DDBJ whole genome shotgun (WGS) entry which is preliminary data.</text>
</comment>
<dbReference type="Proteomes" id="UP001489719">
    <property type="component" value="Unassembled WGS sequence"/>
</dbReference>
<proteinExistence type="predicted"/>
<name>A0ACC3TVC2_9ASCO</name>
<dbReference type="EMBL" id="MU970042">
    <property type="protein sequence ID" value="KAK9325153.1"/>
    <property type="molecule type" value="Genomic_DNA"/>
</dbReference>
<accession>A0ACC3TVC2</accession>
<evidence type="ECO:0000313" key="1">
    <source>
        <dbReference type="EMBL" id="KAK9325153.1"/>
    </source>
</evidence>
<organism evidence="1 2">
    <name type="scientific">Lipomyces orientalis</name>
    <dbReference type="NCBI Taxonomy" id="1233043"/>
    <lineage>
        <taxon>Eukaryota</taxon>
        <taxon>Fungi</taxon>
        <taxon>Dikarya</taxon>
        <taxon>Ascomycota</taxon>
        <taxon>Saccharomycotina</taxon>
        <taxon>Lipomycetes</taxon>
        <taxon>Lipomycetales</taxon>
        <taxon>Lipomycetaceae</taxon>
        <taxon>Lipomyces</taxon>
    </lineage>
</organism>